<evidence type="ECO:0000313" key="2">
    <source>
        <dbReference type="EMBL" id="AFZ48791.1"/>
    </source>
</evidence>
<gene>
    <name evidence="2" type="ordered locus">Cyast_2851</name>
</gene>
<feature type="transmembrane region" description="Helical" evidence="1">
    <location>
        <begin position="339"/>
        <end position="355"/>
    </location>
</feature>
<evidence type="ECO:0000313" key="3">
    <source>
        <dbReference type="Proteomes" id="UP000010483"/>
    </source>
</evidence>
<feature type="transmembrane region" description="Helical" evidence="1">
    <location>
        <begin position="72"/>
        <end position="91"/>
    </location>
</feature>
<reference evidence="3" key="1">
    <citation type="journal article" date="2013" name="Proc. Natl. Acad. Sci. U.S.A.">
        <title>Improving the coverage of the cyanobacterial phylum using diversity-driven genome sequencing.</title>
        <authorList>
            <person name="Shih P.M."/>
            <person name="Wu D."/>
            <person name="Latifi A."/>
            <person name="Axen S.D."/>
            <person name="Fewer D.P."/>
            <person name="Talla E."/>
            <person name="Calteau A."/>
            <person name="Cai F."/>
            <person name="Tandeau de Marsac N."/>
            <person name="Rippka R."/>
            <person name="Herdman M."/>
            <person name="Sivonen K."/>
            <person name="Coursin T."/>
            <person name="Laurent T."/>
            <person name="Goodwin L."/>
            <person name="Nolan M."/>
            <person name="Davenport K.W."/>
            <person name="Han C.S."/>
            <person name="Rubin E.M."/>
            <person name="Eisen J.A."/>
            <person name="Woyke T."/>
            <person name="Gugger M."/>
            <person name="Kerfeld C.A."/>
        </authorList>
    </citation>
    <scope>NUCLEOTIDE SEQUENCE [LARGE SCALE GENOMIC DNA]</scope>
    <source>
        <strain evidence="3">ATCC 29140 / PCC 7202</strain>
    </source>
</reference>
<feature type="transmembrane region" description="Helical" evidence="1">
    <location>
        <begin position="6"/>
        <end position="26"/>
    </location>
</feature>
<sequence length="661" mass="75555">MILYPLGHLILGILELLLLVFAYPFFRISKNWAMIILPIVLLSTIYDNFILWSGQFIGVGQLLENLSQIRFLLHYLIVPLFIVVAIELAHFSGAKWANNFIRISSWLLAFLLAGYDTFNNFIGLQLTPDIFANVVRYVPVNAPIPVITIVINIFVLLVGIGVWIRTKNWQWLFIGSLVSLVGNGIPSAEVGTLPGSASEFFLALALLLTQYHFEDNIDDSAPVTSTCPEDWICHEYEGYQLFEKQEPEYVIYQTGSHQQGNFVRVYAPNKPYRENNKLKVITYLHGFALCLPKFYEEHLEELVKQGYYVFFPDYQKSDYPNFVEDEHTYLDHTSSRVNTKYWLFNLGLLLINVIFKRKIRQQKLQKFSEQGVWKSVKLILGSLLFVLGVNLIYFFDRQYAKNLISMITTVIESLTDTPIKWLDFAVNSTVQGWEKLLQHTQKYPNQNCNLSEEEIDFYVFGHSLGGLLALSWCYYLAENPSPTLELFKPKQVITSDPAPSTALGIPAIALWILNIFRFPFATQSLTIENTGKKLDVPVGILHGNDDRIVKPTEWIKPPLSNNQGAFFTIASEHKKIYFSLSNQSQNLVADHNQSVTDTTYYGDGFMANFGGAKEKPNAYNFQYIWSALNAIVKNEVQADKLSNHQGFNLEDFEVVDEPTKI</sequence>
<proteinExistence type="predicted"/>
<dbReference type="AlphaFoldDB" id="K9YPC0"/>
<dbReference type="InterPro" id="IPR029058">
    <property type="entry name" value="AB_hydrolase_fold"/>
</dbReference>
<feature type="transmembrane region" description="Helical" evidence="1">
    <location>
        <begin position="142"/>
        <end position="164"/>
    </location>
</feature>
<name>K9YPC0_CYASC</name>
<protein>
    <submittedName>
        <fullName evidence="2">Uncharacterized protein</fullName>
    </submittedName>
</protein>
<keyword evidence="1" id="KW-1133">Transmembrane helix</keyword>
<dbReference type="eggNOG" id="COG1073">
    <property type="taxonomic scope" value="Bacteria"/>
</dbReference>
<dbReference type="STRING" id="292563.Cyast_2851"/>
<dbReference type="SUPFAM" id="SSF53474">
    <property type="entry name" value="alpha/beta-Hydrolases"/>
    <property type="match status" value="1"/>
</dbReference>
<dbReference type="Proteomes" id="UP000010483">
    <property type="component" value="Chromosome"/>
</dbReference>
<accession>K9YPC0</accession>
<feature type="transmembrane region" description="Helical" evidence="1">
    <location>
        <begin position="103"/>
        <end position="122"/>
    </location>
</feature>
<keyword evidence="1" id="KW-0472">Membrane</keyword>
<dbReference type="BioCyc" id="CSTA292563:G1353-2855-MONOMER"/>
<keyword evidence="3" id="KW-1185">Reference proteome</keyword>
<dbReference type="Gene3D" id="3.40.50.1820">
    <property type="entry name" value="alpha/beta hydrolase"/>
    <property type="match status" value="2"/>
</dbReference>
<evidence type="ECO:0000256" key="1">
    <source>
        <dbReference type="SAM" id="Phobius"/>
    </source>
</evidence>
<organism evidence="2 3">
    <name type="scientific">Cyanobacterium stanieri (strain ATCC 29140 / PCC 7202)</name>
    <dbReference type="NCBI Taxonomy" id="292563"/>
    <lineage>
        <taxon>Bacteria</taxon>
        <taxon>Bacillati</taxon>
        <taxon>Cyanobacteriota</taxon>
        <taxon>Cyanophyceae</taxon>
        <taxon>Oscillatoriophycideae</taxon>
        <taxon>Chroococcales</taxon>
        <taxon>Geminocystaceae</taxon>
        <taxon>Cyanobacterium</taxon>
    </lineage>
</organism>
<dbReference type="HOGENOM" id="CLU_414892_0_0_3"/>
<dbReference type="KEGG" id="csn:Cyast_2851"/>
<feature type="transmembrane region" description="Helical" evidence="1">
    <location>
        <begin position="33"/>
        <end position="52"/>
    </location>
</feature>
<feature type="transmembrane region" description="Helical" evidence="1">
    <location>
        <begin position="376"/>
        <end position="395"/>
    </location>
</feature>
<keyword evidence="1" id="KW-0812">Transmembrane</keyword>
<dbReference type="PATRIC" id="fig|292563.3.peg.2974"/>
<dbReference type="EMBL" id="CP003940">
    <property type="protein sequence ID" value="AFZ48791.1"/>
    <property type="molecule type" value="Genomic_DNA"/>
</dbReference>